<protein>
    <recommendedName>
        <fullName evidence="3">CsbD-like domain-containing protein</fullName>
    </recommendedName>
</protein>
<gene>
    <name evidence="4" type="ORF">GCM10010361_47610</name>
</gene>
<dbReference type="InterPro" id="IPR036629">
    <property type="entry name" value="YjbJ_sf"/>
</dbReference>
<evidence type="ECO:0000313" key="5">
    <source>
        <dbReference type="Proteomes" id="UP001500909"/>
    </source>
</evidence>
<comment type="similarity">
    <text evidence="1">Belongs to the UPF0337 (CsbD) family.</text>
</comment>
<evidence type="ECO:0000256" key="1">
    <source>
        <dbReference type="ARBA" id="ARBA00009129"/>
    </source>
</evidence>
<organism evidence="4 5">
    <name type="scientific">Streptomyces olivaceiscleroticus</name>
    <dbReference type="NCBI Taxonomy" id="68245"/>
    <lineage>
        <taxon>Bacteria</taxon>
        <taxon>Bacillati</taxon>
        <taxon>Actinomycetota</taxon>
        <taxon>Actinomycetes</taxon>
        <taxon>Kitasatosporales</taxon>
        <taxon>Streptomycetaceae</taxon>
        <taxon>Streptomyces</taxon>
    </lineage>
</organism>
<proteinExistence type="inferred from homology"/>
<evidence type="ECO:0000256" key="2">
    <source>
        <dbReference type="SAM" id="MobiDB-lite"/>
    </source>
</evidence>
<feature type="domain" description="CsbD-like" evidence="3">
    <location>
        <begin position="4"/>
        <end position="52"/>
    </location>
</feature>
<evidence type="ECO:0000313" key="4">
    <source>
        <dbReference type="EMBL" id="GAA0477581.1"/>
    </source>
</evidence>
<comment type="caution">
    <text evidence="4">The sequence shown here is derived from an EMBL/GenBank/DDBJ whole genome shotgun (WGS) entry which is preliminary data.</text>
</comment>
<dbReference type="Pfam" id="PF05532">
    <property type="entry name" value="CsbD"/>
    <property type="match status" value="1"/>
</dbReference>
<dbReference type="RefSeq" id="WP_346097196.1">
    <property type="nucleotide sequence ID" value="NZ_BAAABY010000033.1"/>
</dbReference>
<feature type="region of interest" description="Disordered" evidence="2">
    <location>
        <begin position="1"/>
        <end position="67"/>
    </location>
</feature>
<dbReference type="EMBL" id="BAAABY010000033">
    <property type="protein sequence ID" value="GAA0477581.1"/>
    <property type="molecule type" value="Genomic_DNA"/>
</dbReference>
<name>A0ABP3KE66_9ACTN</name>
<evidence type="ECO:0000259" key="3">
    <source>
        <dbReference type="Pfam" id="PF05532"/>
    </source>
</evidence>
<keyword evidence="5" id="KW-1185">Reference proteome</keyword>
<dbReference type="Gene3D" id="1.10.1470.10">
    <property type="entry name" value="YjbJ"/>
    <property type="match status" value="1"/>
</dbReference>
<reference evidence="5" key="1">
    <citation type="journal article" date="2019" name="Int. J. Syst. Evol. Microbiol.">
        <title>The Global Catalogue of Microorganisms (GCM) 10K type strain sequencing project: providing services to taxonomists for standard genome sequencing and annotation.</title>
        <authorList>
            <consortium name="The Broad Institute Genomics Platform"/>
            <consortium name="The Broad Institute Genome Sequencing Center for Infectious Disease"/>
            <person name="Wu L."/>
            <person name="Ma J."/>
        </authorList>
    </citation>
    <scope>NUCLEOTIDE SEQUENCE [LARGE SCALE GENOMIC DNA]</scope>
    <source>
        <strain evidence="5">JCM 4805</strain>
    </source>
</reference>
<dbReference type="Proteomes" id="UP001500909">
    <property type="component" value="Unassembled WGS sequence"/>
</dbReference>
<dbReference type="SUPFAM" id="SSF69047">
    <property type="entry name" value="Hypothetical protein YjbJ"/>
    <property type="match status" value="1"/>
</dbReference>
<dbReference type="InterPro" id="IPR008462">
    <property type="entry name" value="CsbD"/>
</dbReference>
<accession>A0ABP3KE66</accession>
<sequence length="67" mass="7155">MADKGAMDKLKGKAKEMAGKATGDRRMKGEGRADQTKGKAKDAVDEAKGQGKGIKDSLTDRDRTDET</sequence>